<dbReference type="EMBL" id="AEPE02000006">
    <property type="protein sequence ID" value="EFZ36222.1"/>
    <property type="molecule type" value="Genomic_DNA"/>
</dbReference>
<evidence type="ECO:0000313" key="3">
    <source>
        <dbReference type="Proteomes" id="UP000005580"/>
    </source>
</evidence>
<evidence type="ECO:0000313" key="2">
    <source>
        <dbReference type="EMBL" id="EFZ36222.1"/>
    </source>
</evidence>
<dbReference type="eggNOG" id="COG4222">
    <property type="taxonomic scope" value="Bacteria"/>
</dbReference>
<reference evidence="2" key="1">
    <citation type="submission" date="2011-01" db="EMBL/GenBank/DDBJ databases">
        <authorList>
            <person name="Muzny D."/>
            <person name="Qin X."/>
            <person name="Buhay C."/>
            <person name="Dugan-Rocha S."/>
            <person name="Ding Y."/>
            <person name="Chen G."/>
            <person name="Hawes A."/>
            <person name="Holder M."/>
            <person name="Jhangiani S."/>
            <person name="Johnson A."/>
            <person name="Khan Z."/>
            <person name="Li Z."/>
            <person name="Liu W."/>
            <person name="Liu X."/>
            <person name="Perez L."/>
            <person name="Shen H."/>
            <person name="Wang Q."/>
            <person name="Watt J."/>
            <person name="Xi L."/>
            <person name="Xin Y."/>
            <person name="Zhou J."/>
            <person name="Deng J."/>
            <person name="Jiang H."/>
            <person name="Liu Y."/>
            <person name="Qu J."/>
            <person name="Song X.-Z."/>
            <person name="Zhang L."/>
            <person name="Villasana D."/>
            <person name="Johnson A."/>
            <person name="Liu J."/>
            <person name="Liyanage D."/>
            <person name="Lorensuhewa L."/>
            <person name="Robinson T."/>
            <person name="Song A."/>
            <person name="Song B.-B."/>
            <person name="Dinh H."/>
            <person name="Thornton R."/>
            <person name="Coyle M."/>
            <person name="Francisco L."/>
            <person name="Jackson L."/>
            <person name="Javaid M."/>
            <person name="Korchina V."/>
            <person name="Kovar C."/>
            <person name="Mata R."/>
            <person name="Mathew T."/>
            <person name="Ngo R."/>
            <person name="Nguyen L."/>
            <person name="Nguyen N."/>
            <person name="Okwuonu G."/>
            <person name="Ongeri F."/>
            <person name="Pham C."/>
            <person name="Simmons D."/>
            <person name="Wilczek-Boney K."/>
            <person name="Hale W."/>
            <person name="Jakkamsetti A."/>
            <person name="Pham P."/>
            <person name="Ruth R."/>
            <person name="San Lucas F."/>
            <person name="Warren J."/>
            <person name="Zhang J."/>
            <person name="Zhao Z."/>
            <person name="Zhou C."/>
            <person name="Zhu D."/>
            <person name="Lee S."/>
            <person name="Bess C."/>
            <person name="Blankenburg K."/>
            <person name="Forbes L."/>
            <person name="Fu Q."/>
            <person name="Gubbala S."/>
            <person name="Hirani K."/>
            <person name="Jayaseelan J.C."/>
            <person name="Lara F."/>
            <person name="Munidasa M."/>
            <person name="Palculict T."/>
            <person name="Patil S."/>
            <person name="Pu L.-L."/>
            <person name="Saada N."/>
            <person name="Tang L."/>
            <person name="Weissenberger G."/>
            <person name="Zhu Y."/>
            <person name="Hemphill L."/>
            <person name="Shang Y."/>
            <person name="Youmans B."/>
            <person name="Ayvaz T."/>
            <person name="Ross M."/>
            <person name="Santibanez J."/>
            <person name="Aqrawi P."/>
            <person name="Gross S."/>
            <person name="Joshi V."/>
            <person name="Fowler G."/>
            <person name="Nazareth L."/>
            <person name="Reid J."/>
            <person name="Worley K."/>
            <person name="Petrosino J."/>
            <person name="Highlander S."/>
            <person name="Gibbs R."/>
        </authorList>
    </citation>
    <scope>NUCLEOTIDE SEQUENCE [LARGE SCALE GENOMIC DNA]</scope>
    <source>
        <strain evidence="2">ATCC 33269</strain>
    </source>
</reference>
<dbReference type="AlphaFoldDB" id="E7RSM1"/>
<name>E7RSM1_9BACT</name>
<keyword evidence="3" id="KW-1185">Reference proteome</keyword>
<comment type="caution">
    <text evidence="2">The sequence shown here is derived from an EMBL/GenBank/DDBJ whole genome shotgun (WGS) entry which is preliminary data.</text>
</comment>
<evidence type="ECO:0000259" key="1">
    <source>
        <dbReference type="Pfam" id="PF13449"/>
    </source>
</evidence>
<organism evidence="2 3">
    <name type="scientific">Hoylesella oralis ATCC 33269</name>
    <dbReference type="NCBI Taxonomy" id="873533"/>
    <lineage>
        <taxon>Bacteria</taxon>
        <taxon>Pseudomonadati</taxon>
        <taxon>Bacteroidota</taxon>
        <taxon>Bacteroidia</taxon>
        <taxon>Bacteroidales</taxon>
        <taxon>Prevotellaceae</taxon>
        <taxon>Hoylesella</taxon>
    </lineage>
</organism>
<feature type="domain" description="Phytase-like" evidence="1">
    <location>
        <begin position="56"/>
        <end position="337"/>
    </location>
</feature>
<accession>E7RSM1</accession>
<sequence length="357" mass="40217">MLLREILIIMNCIIFANMNRFCLVLLSLFSFWGMKGENGVQVVKIHKQHTFPKTVPAGNYSGLCHIDGNRYAVVSDKAPEDGFFIFEIDIDSVTGDIKQVVNLGYRSSGKPNRDMEGVAYFPMANTIFISGEADNQIIEYDMNGKYTGRRLQVPDCFLRASKNYGLESLTYSAASHLFWTCSESTLKGDGMQTNATNGVRNRIRIQSFTEDLLPAKQYAYLMDKPKSAKGAYLYGMGISEMTALDNGDLLVLEREFYTPPSKIGAFVINKIYQVSAVRISIEGVDTLQDDTKYLDKHFVCEWKTQLNLTKRDIANYEGMCLGPKLDDGSQVLLLLSDSQNQYGGILKDWFKSIVIKY</sequence>
<dbReference type="InterPro" id="IPR027372">
    <property type="entry name" value="Phytase-like_dom"/>
</dbReference>
<dbReference type="Pfam" id="PF13449">
    <property type="entry name" value="Phytase-like"/>
    <property type="match status" value="1"/>
</dbReference>
<dbReference type="HOGENOM" id="CLU_067797_0_0_10"/>
<protein>
    <recommendedName>
        <fullName evidence="1">Phytase-like domain-containing protein</fullName>
    </recommendedName>
</protein>
<gene>
    <name evidence="2" type="ORF">HMPREF0663_12289</name>
</gene>
<dbReference type="SUPFAM" id="SSF75011">
    <property type="entry name" value="3-carboxy-cis,cis-mucoante lactonizing enzyme"/>
    <property type="match status" value="1"/>
</dbReference>
<dbReference type="Proteomes" id="UP000005580">
    <property type="component" value="Unassembled WGS sequence"/>
</dbReference>
<proteinExistence type="predicted"/>
<dbReference type="STRING" id="28134.SAMN05444288_2117"/>